<organism evidence="3">
    <name type="scientific">Streptomyces olivaceus</name>
    <dbReference type="NCBI Taxonomy" id="47716"/>
    <lineage>
        <taxon>Bacteria</taxon>
        <taxon>Bacillati</taxon>
        <taxon>Actinomycetota</taxon>
        <taxon>Actinomycetes</taxon>
        <taxon>Kitasatosporales</taxon>
        <taxon>Streptomycetaceae</taxon>
        <taxon>Streptomyces</taxon>
    </lineage>
</organism>
<feature type="compositionally biased region" description="Low complexity" evidence="1">
    <location>
        <begin position="11"/>
        <end position="20"/>
    </location>
</feature>
<sequence length="430" mass="44016">MVVSVTGNAQGGASSDASAGHGHGGVRRRRWPEWVPAAAVASSVVYAAVETAWAVTGSTVPFARHTPYSPTAQLVLAALALVAGAVCRVAGKPPGRWGRRVVTAGLALTVPVFAMGMAALPAYFVTLASGSGPESVTGLVHVLLSTALVSCLVLVGLSYRRRLTGRCPRCGSRSGDGSGHGHDDGRDAPVRHPDASPAPPRTRKAAYLLLCGLLPWAAVKTVWTLGGDALGVTAEKWKESDSGGSEAVRALAAVGIDVTVLAAGLGIFLLTGLMYRWGQVFPRRVPFLSGRRVPRLLPLVPAWLTAVGLSVYGVVLVVYAPLAALGVLPAPEPDAELGATPAGTLWLAAFGGLAFGGLGFGLLLASRSYYARTRPVCATGFDRTGTEAERPGASVTGRHGPAAPGPVPVSPAGCDGMGRHEVKPSGAKRS</sequence>
<feature type="transmembrane region" description="Helical" evidence="2">
    <location>
        <begin position="68"/>
        <end position="89"/>
    </location>
</feature>
<feature type="transmembrane region" description="Helical" evidence="2">
    <location>
        <begin position="296"/>
        <end position="325"/>
    </location>
</feature>
<feature type="transmembrane region" description="Helical" evidence="2">
    <location>
        <begin position="136"/>
        <end position="159"/>
    </location>
</feature>
<feature type="transmembrane region" description="Helical" evidence="2">
    <location>
        <begin position="206"/>
        <end position="227"/>
    </location>
</feature>
<feature type="compositionally biased region" description="Basic and acidic residues" evidence="1">
    <location>
        <begin position="179"/>
        <end position="194"/>
    </location>
</feature>
<keyword evidence="2" id="KW-1133">Transmembrane helix</keyword>
<feature type="region of interest" description="Disordered" evidence="1">
    <location>
        <begin position="1"/>
        <end position="26"/>
    </location>
</feature>
<evidence type="ECO:0000313" key="3">
    <source>
        <dbReference type="EMBL" id="CUI25697.1"/>
    </source>
</evidence>
<feature type="transmembrane region" description="Helical" evidence="2">
    <location>
        <begin position="345"/>
        <end position="365"/>
    </location>
</feature>
<accession>A0A0M7BHA9</accession>
<evidence type="ECO:0000256" key="1">
    <source>
        <dbReference type="SAM" id="MobiDB-lite"/>
    </source>
</evidence>
<feature type="transmembrane region" description="Helical" evidence="2">
    <location>
        <begin position="101"/>
        <end position="124"/>
    </location>
</feature>
<name>A0A0M7BHA9_STROV</name>
<feature type="region of interest" description="Disordered" evidence="1">
    <location>
        <begin position="382"/>
        <end position="430"/>
    </location>
</feature>
<evidence type="ECO:0000256" key="2">
    <source>
        <dbReference type="SAM" id="Phobius"/>
    </source>
</evidence>
<feature type="region of interest" description="Disordered" evidence="1">
    <location>
        <begin position="169"/>
        <end position="200"/>
    </location>
</feature>
<proteinExistence type="predicted"/>
<dbReference type="AlphaFoldDB" id="A0A0M7BHA9"/>
<feature type="transmembrane region" description="Helical" evidence="2">
    <location>
        <begin position="34"/>
        <end position="56"/>
    </location>
</feature>
<reference evidence="3" key="1">
    <citation type="journal article" date="2015" name="Chem. Sci.">
        <title>A genomic approach to deciphering the mechanism of thiotetronate antibiotics biosynthesis.</title>
        <authorList>
            <person name="Tao W."/>
            <person name="Yurkovich M.E."/>
            <person name="Wen S."/>
            <person name="Lebe K.E."/>
            <person name="Samborskyy M."/>
            <person name="Liu Y."/>
            <person name="Yang A."/>
            <person name="Liu Y."/>
            <person name="Ju Y."/>
            <person name="Deng Z."/>
            <person name="Tosin M."/>
            <person name="Sun Y."/>
            <person name="Leadlay P.F."/>
        </authorList>
    </citation>
    <scope>NUCLEOTIDE SEQUENCE</scope>
    <source>
        <strain evidence="3">Tu 3010</strain>
    </source>
</reference>
<dbReference type="EMBL" id="LN879414">
    <property type="protein sequence ID" value="CUI25697.1"/>
    <property type="molecule type" value="Genomic_DNA"/>
</dbReference>
<feature type="transmembrane region" description="Helical" evidence="2">
    <location>
        <begin position="247"/>
        <end position="275"/>
    </location>
</feature>
<keyword evidence="2" id="KW-0472">Membrane</keyword>
<protein>
    <submittedName>
        <fullName evidence="3">Uncharacterized protein</fullName>
    </submittedName>
</protein>
<keyword evidence="2" id="KW-0812">Transmembrane</keyword>